<gene>
    <name evidence="1" type="ORF">RF11_04235</name>
</gene>
<dbReference type="EMBL" id="JWZT01002968">
    <property type="protein sequence ID" value="KII68067.1"/>
    <property type="molecule type" value="Genomic_DNA"/>
</dbReference>
<comment type="caution">
    <text evidence="1">The sequence shown here is derived from an EMBL/GenBank/DDBJ whole genome shotgun (WGS) entry which is preliminary data.</text>
</comment>
<keyword evidence="2" id="KW-1185">Reference proteome</keyword>
<reference evidence="1 2" key="1">
    <citation type="journal article" date="2014" name="Genome Biol. Evol.">
        <title>The genome of the myxosporean Thelohanellus kitauei shows adaptations to nutrient acquisition within its fish host.</title>
        <authorList>
            <person name="Yang Y."/>
            <person name="Xiong J."/>
            <person name="Zhou Z."/>
            <person name="Huo F."/>
            <person name="Miao W."/>
            <person name="Ran C."/>
            <person name="Liu Y."/>
            <person name="Zhang J."/>
            <person name="Feng J."/>
            <person name="Wang M."/>
            <person name="Wang M."/>
            <person name="Wang L."/>
            <person name="Yao B."/>
        </authorList>
    </citation>
    <scope>NUCLEOTIDE SEQUENCE [LARGE SCALE GENOMIC DNA]</scope>
    <source>
        <strain evidence="1">Wuqing</strain>
    </source>
</reference>
<name>A0A0C2N2G5_THEKT</name>
<dbReference type="Proteomes" id="UP000031668">
    <property type="component" value="Unassembled WGS sequence"/>
</dbReference>
<dbReference type="AlphaFoldDB" id="A0A0C2N2G5"/>
<organism evidence="1 2">
    <name type="scientific">Thelohanellus kitauei</name>
    <name type="common">Myxosporean</name>
    <dbReference type="NCBI Taxonomy" id="669202"/>
    <lineage>
        <taxon>Eukaryota</taxon>
        <taxon>Metazoa</taxon>
        <taxon>Cnidaria</taxon>
        <taxon>Myxozoa</taxon>
        <taxon>Myxosporea</taxon>
        <taxon>Bivalvulida</taxon>
        <taxon>Platysporina</taxon>
        <taxon>Myxobolidae</taxon>
        <taxon>Thelohanellus</taxon>
    </lineage>
</organism>
<protein>
    <submittedName>
        <fullName evidence="1">Uncharacterized protein</fullName>
    </submittedName>
</protein>
<dbReference type="OrthoDB" id="7701410at2759"/>
<accession>A0A0C2N2G5</accession>
<evidence type="ECO:0000313" key="1">
    <source>
        <dbReference type="EMBL" id="KII68067.1"/>
    </source>
</evidence>
<evidence type="ECO:0000313" key="2">
    <source>
        <dbReference type="Proteomes" id="UP000031668"/>
    </source>
</evidence>
<proteinExistence type="predicted"/>
<sequence>MPYIGAANMYIRNSKSPNLSTQMETVKKFISLDWTQDNLNVRQIFIRSFPGYLHEEFREMSKGRNNPEFHQEIRILFFETFKFIFRNKSLLNDGMSQSFVVFFLDLIKTVDPDLIFDPKALINSIEICVSYEPNKALFINENGVWNMYNYFKVKENDLFVEFFRICQEVYDPDDGIISSLSMVKISDHVNRMMSKSNIREDRDCGLHITMVFMMFERLKLFYELDLDLRQLYVITEFMLMGYIDGKRPPFCLSHLSHIWTLIFRGSRNRLRINNTKKLIVFAGIHSIALFRKLKFHMRKSQKFTLTENTKQILYTLYLMLIALPYIDRNKNKWLIDLLKDLHGLFQTYFEKYSIEHLGIDGQFHILQYYIKSYVTLCIVMSLHDRQAFQEFFDKLRNTPSLKLHLCFLQSLLWCNISFLFCSTLSHINKKLEDVFNLLVDTIKELMRPAISNKLQADKALFFYEDVKSEHLSMMESYWMTTVFSKCIKRSTKEFSIISPEGLHYSFYKICYELMAGIAIKLNDSSLCHPSLPVIFQRFYRQYSDDTKDVAFIDINSDLSKTLILPNFTRLHYVKNTLLALKNEDKTYLKKAFRIFTLIYELKLIFCDIDSQFRDIHIMKALL</sequence>